<dbReference type="PANTHER" id="PTHR43861:SF5">
    <property type="entry name" value="BLL5978 PROTEIN"/>
    <property type="match status" value="1"/>
</dbReference>
<evidence type="ECO:0000259" key="3">
    <source>
        <dbReference type="Pfam" id="PF08484"/>
    </source>
</evidence>
<feature type="coiled-coil region" evidence="1">
    <location>
        <begin position="295"/>
        <end position="322"/>
    </location>
</feature>
<dbReference type="Pfam" id="PF08421">
    <property type="entry name" value="Methyltransf_13"/>
    <property type="match status" value="1"/>
</dbReference>
<dbReference type="InterPro" id="IPR013630">
    <property type="entry name" value="Methyltransf_Zn-bd_dom_put"/>
</dbReference>
<dbReference type="InterPro" id="IPR038576">
    <property type="entry name" value="Methyltransf_Zn-bd_dom_put_sf"/>
</dbReference>
<sequence length="453" mass="51137">MHITYRQTCRVCGSQHLIPVIDLGDQFLQGSFDKPGHPAPPMRRLPTQLVRCDVTQNELGCGLLQMAHSMPPLILYSNYWYTSGTNATMRNHLRGIVEAALAVTGLTIGNALDIGCNDGTLLNSYPDSFALMGVDPSDIGRDTAERFQVVNALFPSPAFDAAAQGRTFDIVTSIAMFYDLEDPVGFARSIKNYLSPKGIWVVEMSYLPLMLLGNSFDTICHEHLEYYSLATLEYIMRKAGLRIFKAELNGINGGSIRCYVSQADNFSYDRPEFDTIIRKLRVREFEIELDTGRPYQAFQHRIESLRSELVRLLQRLTAQNKTIHIYGASTKGNTILQWCGLNNQTIACASDRNPTKKGARTLGTNIPIVDEETSRAANPDYYLVLPWHFKREFIQREADILKRGTQMIFPLPRVTIVNAANMEQEIARAEEEEHQWETMLDSPSFRNDVLGLL</sequence>
<comment type="caution">
    <text evidence="4">The sequence shown here is derived from an EMBL/GenBank/DDBJ whole genome shotgun (WGS) entry which is preliminary data.</text>
</comment>
<dbReference type="Gene3D" id="3.40.50.720">
    <property type="entry name" value="NAD(P)-binding Rossmann-like Domain"/>
    <property type="match status" value="1"/>
</dbReference>
<dbReference type="Gene3D" id="3.40.50.150">
    <property type="entry name" value="Vaccinia Virus protein VP39"/>
    <property type="match status" value="1"/>
</dbReference>
<keyword evidence="5" id="KW-1185">Reference proteome</keyword>
<evidence type="ECO:0000313" key="5">
    <source>
        <dbReference type="Proteomes" id="UP000605086"/>
    </source>
</evidence>
<dbReference type="SUPFAM" id="SSF53335">
    <property type="entry name" value="S-adenosyl-L-methionine-dependent methyltransferases"/>
    <property type="match status" value="1"/>
</dbReference>
<evidence type="ECO:0000256" key="1">
    <source>
        <dbReference type="SAM" id="Coils"/>
    </source>
</evidence>
<feature type="domain" description="C-methyltransferase" evidence="3">
    <location>
        <begin position="251"/>
        <end position="412"/>
    </location>
</feature>
<dbReference type="Pfam" id="PF13489">
    <property type="entry name" value="Methyltransf_23"/>
    <property type="match status" value="1"/>
</dbReference>
<gene>
    <name evidence="4" type="ORF">GBZ48_19205</name>
</gene>
<dbReference type="InterPro" id="IPR013691">
    <property type="entry name" value="MeTrfase_14"/>
</dbReference>
<organism evidence="4 5">
    <name type="scientific">Azospirillum melinis</name>
    <dbReference type="NCBI Taxonomy" id="328839"/>
    <lineage>
        <taxon>Bacteria</taxon>
        <taxon>Pseudomonadati</taxon>
        <taxon>Pseudomonadota</taxon>
        <taxon>Alphaproteobacteria</taxon>
        <taxon>Rhodospirillales</taxon>
        <taxon>Azospirillaceae</taxon>
        <taxon>Azospirillum</taxon>
    </lineage>
</organism>
<name>A0ABX2KIY7_9PROT</name>
<dbReference type="GO" id="GO:0032259">
    <property type="term" value="P:methylation"/>
    <property type="evidence" value="ECO:0007669"/>
    <property type="project" value="UniProtKB-KW"/>
</dbReference>
<dbReference type="EMBL" id="WHOS01000025">
    <property type="protein sequence ID" value="NUB01391.1"/>
    <property type="molecule type" value="Genomic_DNA"/>
</dbReference>
<reference evidence="4 5" key="1">
    <citation type="submission" date="2019-10" db="EMBL/GenBank/DDBJ databases">
        <title>Genome sequence of Azospirillum melinis.</title>
        <authorList>
            <person name="Ambrosini A."/>
            <person name="Sant'Anna F.H."/>
            <person name="Cassan F.D."/>
            <person name="Souza E.M."/>
            <person name="Passaglia L.M.P."/>
        </authorList>
    </citation>
    <scope>NUCLEOTIDE SEQUENCE [LARGE SCALE GENOMIC DNA]</scope>
    <source>
        <strain evidence="4 5">TMCY0552</strain>
    </source>
</reference>
<protein>
    <submittedName>
        <fullName evidence="4">Methyltransferase domain-containing protein</fullName>
    </submittedName>
</protein>
<keyword evidence="1" id="KW-0175">Coiled coil</keyword>
<dbReference type="Gene3D" id="6.20.50.110">
    <property type="entry name" value="Methyltransferase, zinc-binding domain"/>
    <property type="match status" value="1"/>
</dbReference>
<dbReference type="PANTHER" id="PTHR43861">
    <property type="entry name" value="TRANS-ACONITATE 2-METHYLTRANSFERASE-RELATED"/>
    <property type="match status" value="1"/>
</dbReference>
<dbReference type="Pfam" id="PF08484">
    <property type="entry name" value="Methyltransf_14"/>
    <property type="match status" value="1"/>
</dbReference>
<keyword evidence="4" id="KW-0808">Transferase</keyword>
<dbReference type="Proteomes" id="UP000605086">
    <property type="component" value="Unassembled WGS sequence"/>
</dbReference>
<dbReference type="InterPro" id="IPR029063">
    <property type="entry name" value="SAM-dependent_MTases_sf"/>
</dbReference>
<accession>A0ABX2KIY7</accession>
<proteinExistence type="predicted"/>
<feature type="domain" description="Methyltransferase putative zinc binding" evidence="2">
    <location>
        <begin position="9"/>
        <end position="76"/>
    </location>
</feature>
<evidence type="ECO:0000259" key="2">
    <source>
        <dbReference type="Pfam" id="PF08421"/>
    </source>
</evidence>
<evidence type="ECO:0000313" key="4">
    <source>
        <dbReference type="EMBL" id="NUB01391.1"/>
    </source>
</evidence>
<dbReference type="GO" id="GO:0008168">
    <property type="term" value="F:methyltransferase activity"/>
    <property type="evidence" value="ECO:0007669"/>
    <property type="project" value="UniProtKB-KW"/>
</dbReference>
<keyword evidence="4" id="KW-0489">Methyltransferase</keyword>
<dbReference type="RefSeq" id="WP_174472465.1">
    <property type="nucleotide sequence ID" value="NZ_JAGINN010000009.1"/>
</dbReference>